<feature type="transmembrane region" description="Helical" evidence="7">
    <location>
        <begin position="332"/>
        <end position="352"/>
    </location>
</feature>
<dbReference type="EMBL" id="JBHSQL010000005">
    <property type="protein sequence ID" value="MFC6149282.1"/>
    <property type="molecule type" value="Genomic_DNA"/>
</dbReference>
<feature type="region of interest" description="Disordered" evidence="6">
    <location>
        <begin position="457"/>
        <end position="476"/>
    </location>
</feature>
<evidence type="ECO:0000313" key="10">
    <source>
        <dbReference type="Proteomes" id="UP001596097"/>
    </source>
</evidence>
<sequence>MTVIAATPSATFDRRLLAPIMIGAVLNPVNTSIIAVALVPIAVAFDAPTSQAIWLVSALYLATAVGQPLAGRLVDAYGARPVYLVGAALTAAAGLVGTFAPSLAVLVGARAVLGLGTCAAYPAAMSLVRSEGDRTGHRAPTGVLTMLVVTSQIVAVVGPTLGGVLVDVGGWRATYAVNVPLALACIVLGAVYLPRRDRARSTGRRSLDVLGMTWFTVALLGVMIFLTVPRLSLVWLPVVGALAAVAFAVREMRCAEPFIDLRVLAGNRPLLATYVRTLAGYTVSYAYIYGFVQWLQAGRGLTPSQAGLLLLPTFATGIVVTVLTGRRRGIRVKLVVGAVAQITVSVAILLLADDRTPVAVLVGIAVVAGVSQGLVSLANQNALYDQADPRRMGASAGLFRTFGYLGAIITAVVTGQLFGDGASTTGVRELAVFMTGVAGASLALAVADRSLGREVRLSERRGRADRGGRPRPRRGA</sequence>
<feature type="transmembrane region" description="Helical" evidence="7">
    <location>
        <begin position="82"/>
        <end position="101"/>
    </location>
</feature>
<feature type="transmembrane region" description="Helical" evidence="7">
    <location>
        <begin position="20"/>
        <end position="45"/>
    </location>
</feature>
<feature type="transmembrane region" description="Helical" evidence="7">
    <location>
        <begin position="140"/>
        <end position="161"/>
    </location>
</feature>
<dbReference type="InterPro" id="IPR020846">
    <property type="entry name" value="MFS_dom"/>
</dbReference>
<keyword evidence="5 7" id="KW-0472">Membrane</keyword>
<evidence type="ECO:0000256" key="3">
    <source>
        <dbReference type="ARBA" id="ARBA00022692"/>
    </source>
</evidence>
<evidence type="ECO:0000313" key="9">
    <source>
        <dbReference type="EMBL" id="MFC6149282.1"/>
    </source>
</evidence>
<feature type="transmembrane region" description="Helical" evidence="7">
    <location>
        <begin position="398"/>
        <end position="418"/>
    </location>
</feature>
<evidence type="ECO:0000256" key="4">
    <source>
        <dbReference type="ARBA" id="ARBA00022989"/>
    </source>
</evidence>
<dbReference type="InterPro" id="IPR036259">
    <property type="entry name" value="MFS_trans_sf"/>
</dbReference>
<dbReference type="PROSITE" id="PS50850">
    <property type="entry name" value="MFS"/>
    <property type="match status" value="1"/>
</dbReference>
<feature type="compositionally biased region" description="Basic and acidic residues" evidence="6">
    <location>
        <begin position="457"/>
        <end position="468"/>
    </location>
</feature>
<feature type="transmembrane region" description="Helical" evidence="7">
    <location>
        <begin position="232"/>
        <end position="249"/>
    </location>
</feature>
<feature type="domain" description="Major facilitator superfamily (MFS) profile" evidence="8">
    <location>
        <begin position="16"/>
        <end position="455"/>
    </location>
</feature>
<accession>A0ABW1QK73</accession>
<dbReference type="Pfam" id="PF07690">
    <property type="entry name" value="MFS_1"/>
    <property type="match status" value="1"/>
</dbReference>
<feature type="transmembrane region" description="Helical" evidence="7">
    <location>
        <begin position="51"/>
        <end position="70"/>
    </location>
</feature>
<organism evidence="9 10">
    <name type="scientific">Mumia xiangluensis</name>
    <dbReference type="NCBI Taxonomy" id="1678900"/>
    <lineage>
        <taxon>Bacteria</taxon>
        <taxon>Bacillati</taxon>
        <taxon>Actinomycetota</taxon>
        <taxon>Actinomycetes</taxon>
        <taxon>Propionibacteriales</taxon>
        <taxon>Nocardioidaceae</taxon>
        <taxon>Mumia</taxon>
    </lineage>
</organism>
<feature type="transmembrane region" description="Helical" evidence="7">
    <location>
        <begin position="173"/>
        <end position="194"/>
    </location>
</feature>
<feature type="transmembrane region" description="Helical" evidence="7">
    <location>
        <begin position="358"/>
        <end position="377"/>
    </location>
</feature>
<dbReference type="Gene3D" id="1.20.1250.20">
    <property type="entry name" value="MFS general substrate transporter like domains"/>
    <property type="match status" value="1"/>
</dbReference>
<keyword evidence="10" id="KW-1185">Reference proteome</keyword>
<evidence type="ECO:0000256" key="6">
    <source>
        <dbReference type="SAM" id="MobiDB-lite"/>
    </source>
</evidence>
<dbReference type="SUPFAM" id="SSF103473">
    <property type="entry name" value="MFS general substrate transporter"/>
    <property type="match status" value="1"/>
</dbReference>
<gene>
    <name evidence="9" type="ORF">ACFPYK_07725</name>
</gene>
<name>A0ABW1QK73_9ACTN</name>
<dbReference type="Proteomes" id="UP001596097">
    <property type="component" value="Unassembled WGS sequence"/>
</dbReference>
<keyword evidence="4 7" id="KW-1133">Transmembrane helix</keyword>
<dbReference type="PANTHER" id="PTHR42718">
    <property type="entry name" value="MAJOR FACILITATOR SUPERFAMILY MULTIDRUG TRANSPORTER MFSC"/>
    <property type="match status" value="1"/>
</dbReference>
<feature type="transmembrane region" description="Helical" evidence="7">
    <location>
        <begin position="107"/>
        <end position="128"/>
    </location>
</feature>
<feature type="transmembrane region" description="Helical" evidence="7">
    <location>
        <begin position="206"/>
        <end position="226"/>
    </location>
</feature>
<keyword evidence="2" id="KW-0813">Transport</keyword>
<comment type="caution">
    <text evidence="9">The sequence shown here is derived from an EMBL/GenBank/DDBJ whole genome shotgun (WGS) entry which is preliminary data.</text>
</comment>
<evidence type="ECO:0000256" key="7">
    <source>
        <dbReference type="SAM" id="Phobius"/>
    </source>
</evidence>
<protein>
    <submittedName>
        <fullName evidence="9">MFS transporter</fullName>
    </submittedName>
</protein>
<dbReference type="PANTHER" id="PTHR42718:SF9">
    <property type="entry name" value="MAJOR FACILITATOR SUPERFAMILY MULTIDRUG TRANSPORTER MFSC"/>
    <property type="match status" value="1"/>
</dbReference>
<dbReference type="RefSeq" id="WP_205602848.1">
    <property type="nucleotide sequence ID" value="NZ_JBHSQL010000005.1"/>
</dbReference>
<dbReference type="InterPro" id="IPR011701">
    <property type="entry name" value="MFS"/>
</dbReference>
<evidence type="ECO:0000259" key="8">
    <source>
        <dbReference type="PROSITE" id="PS50850"/>
    </source>
</evidence>
<reference evidence="10" key="1">
    <citation type="journal article" date="2019" name="Int. J. Syst. Evol. Microbiol.">
        <title>The Global Catalogue of Microorganisms (GCM) 10K type strain sequencing project: providing services to taxonomists for standard genome sequencing and annotation.</title>
        <authorList>
            <consortium name="The Broad Institute Genomics Platform"/>
            <consortium name="The Broad Institute Genome Sequencing Center for Infectious Disease"/>
            <person name="Wu L."/>
            <person name="Ma J."/>
        </authorList>
    </citation>
    <scope>NUCLEOTIDE SEQUENCE [LARGE SCALE GENOMIC DNA]</scope>
    <source>
        <strain evidence="10">CGMCC 4.7198</strain>
    </source>
</reference>
<comment type="subcellular location">
    <subcellularLocation>
        <location evidence="1">Cell membrane</location>
        <topology evidence="1">Multi-pass membrane protein</topology>
    </subcellularLocation>
</comment>
<feature type="transmembrane region" description="Helical" evidence="7">
    <location>
        <begin position="304"/>
        <end position="325"/>
    </location>
</feature>
<evidence type="ECO:0000256" key="5">
    <source>
        <dbReference type="ARBA" id="ARBA00023136"/>
    </source>
</evidence>
<dbReference type="Gene3D" id="1.20.1720.10">
    <property type="entry name" value="Multidrug resistance protein D"/>
    <property type="match status" value="1"/>
</dbReference>
<evidence type="ECO:0000256" key="2">
    <source>
        <dbReference type="ARBA" id="ARBA00022448"/>
    </source>
</evidence>
<evidence type="ECO:0000256" key="1">
    <source>
        <dbReference type="ARBA" id="ARBA00004651"/>
    </source>
</evidence>
<proteinExistence type="predicted"/>
<feature type="transmembrane region" description="Helical" evidence="7">
    <location>
        <begin position="270"/>
        <end position="292"/>
    </location>
</feature>
<keyword evidence="3 7" id="KW-0812">Transmembrane</keyword>
<feature type="transmembrane region" description="Helical" evidence="7">
    <location>
        <begin position="430"/>
        <end position="451"/>
    </location>
</feature>